<feature type="region of interest" description="Disordered" evidence="1">
    <location>
        <begin position="1"/>
        <end position="31"/>
    </location>
</feature>
<reference evidence="2" key="1">
    <citation type="journal article" date="2012" name="Science">
        <title>Fermentation, hydrogen, and sulfur metabolism in multiple uncultivated bacterial phyla.</title>
        <authorList>
            <person name="Wrighton K.C."/>
            <person name="Thomas B.C."/>
            <person name="Sharon I."/>
            <person name="Miller C.S."/>
            <person name="Castelle C.J."/>
            <person name="VerBerkmoes N.C."/>
            <person name="Wilkins M.J."/>
            <person name="Hettich R.L."/>
            <person name="Lipton M.S."/>
            <person name="Williams K.H."/>
            <person name="Long P.E."/>
            <person name="Banfield J.F."/>
        </authorList>
    </citation>
    <scope>NUCLEOTIDE SEQUENCE [LARGE SCALE GENOMIC DNA]</scope>
</reference>
<proteinExistence type="predicted"/>
<dbReference type="AlphaFoldDB" id="K1X3D2"/>
<organism evidence="2">
    <name type="scientific">uncultured bacterium</name>
    <name type="common">gcode 4</name>
    <dbReference type="NCBI Taxonomy" id="1234023"/>
    <lineage>
        <taxon>Bacteria</taxon>
        <taxon>environmental samples</taxon>
    </lineage>
</organism>
<name>K1X3D2_9BACT</name>
<dbReference type="EMBL" id="AMFJ01036212">
    <property type="protein sequence ID" value="EKD24565.1"/>
    <property type="molecule type" value="Genomic_DNA"/>
</dbReference>
<evidence type="ECO:0000313" key="2">
    <source>
        <dbReference type="EMBL" id="EKD24565.1"/>
    </source>
</evidence>
<gene>
    <name evidence="2" type="ORF">ACD_80C00205G0003</name>
</gene>
<comment type="caution">
    <text evidence="2">The sequence shown here is derived from an EMBL/GenBank/DDBJ whole genome shotgun (WGS) entry which is preliminary data.</text>
</comment>
<evidence type="ECO:0000256" key="1">
    <source>
        <dbReference type="SAM" id="MobiDB-lite"/>
    </source>
</evidence>
<accession>K1X3D2</accession>
<protein>
    <submittedName>
        <fullName evidence="2">Uncharacterized protein</fullName>
    </submittedName>
</protein>
<sequence>MADSSEWQKKPVQPLQDKPIEEKKPFVSPKPFVNPNPSFNKSWFGWKWGWSKPAILKHSRSR</sequence>